<protein>
    <submittedName>
        <fullName evidence="2">Protein LSM12 isoform X2</fullName>
    </submittedName>
</protein>
<gene>
    <name evidence="2" type="primary">Lsm12</name>
</gene>
<organism evidence="1 2">
    <name type="scientific">Castor canadensis</name>
    <name type="common">American beaver</name>
    <dbReference type="NCBI Taxonomy" id="51338"/>
    <lineage>
        <taxon>Eukaryota</taxon>
        <taxon>Metazoa</taxon>
        <taxon>Chordata</taxon>
        <taxon>Craniata</taxon>
        <taxon>Vertebrata</taxon>
        <taxon>Euteleostomi</taxon>
        <taxon>Mammalia</taxon>
        <taxon>Eutheria</taxon>
        <taxon>Euarchontoglires</taxon>
        <taxon>Glires</taxon>
        <taxon>Rodentia</taxon>
        <taxon>Castorimorpha</taxon>
        <taxon>Castoridae</taxon>
        <taxon>Castor</taxon>
    </lineage>
</organism>
<reference evidence="2" key="1">
    <citation type="submission" date="2025-08" db="UniProtKB">
        <authorList>
            <consortium name="RefSeq"/>
        </authorList>
    </citation>
    <scope>IDENTIFICATION</scope>
</reference>
<name>A0AC58K9L8_CASCN</name>
<dbReference type="Proteomes" id="UP001732720">
    <property type="component" value="Chromosome 11"/>
</dbReference>
<proteinExistence type="predicted"/>
<evidence type="ECO:0000313" key="1">
    <source>
        <dbReference type="Proteomes" id="UP001732720"/>
    </source>
</evidence>
<accession>A0AC58K9L8</accession>
<evidence type="ECO:0000313" key="2">
    <source>
        <dbReference type="RefSeq" id="XP_073901639.1"/>
    </source>
</evidence>
<sequence>MAAPPGEYFSVGSQVSCRTCQEQRLQGEVVAFDYQSKMLALSILLCVEPEAGPASDALLETKCFLVGINMPPRPLLFELQLASKARTEKEEKLSQAYAISAGVSLEGQQLFQTIHKTIKDCKWQEKNIVVMEEVVITPPYQVENCKGKEGSALSHVRKIVEKHFRDVESQKILQRSQAQQPQKEAALSS</sequence>
<dbReference type="RefSeq" id="XP_073901639.1">
    <property type="nucleotide sequence ID" value="XM_074045538.1"/>
</dbReference>
<keyword evidence="1" id="KW-1185">Reference proteome</keyword>